<dbReference type="EMBL" id="CAJNOH010000001">
    <property type="protein sequence ID" value="CAF0721642.1"/>
    <property type="molecule type" value="Genomic_DNA"/>
</dbReference>
<dbReference type="AlphaFoldDB" id="A0A813MJF7"/>
<dbReference type="InterPro" id="IPR001611">
    <property type="entry name" value="Leu-rich_rpt"/>
</dbReference>
<feature type="chain" id="PRO_5036409030" evidence="3">
    <location>
        <begin position="21"/>
        <end position="437"/>
    </location>
</feature>
<reference evidence="4" key="1">
    <citation type="submission" date="2021-02" db="EMBL/GenBank/DDBJ databases">
        <authorList>
            <person name="Nowell W R."/>
        </authorList>
    </citation>
    <scope>NUCLEOTIDE SEQUENCE</scope>
</reference>
<dbReference type="InterPro" id="IPR032675">
    <property type="entry name" value="LRR_dom_sf"/>
</dbReference>
<dbReference type="Pfam" id="PF13855">
    <property type="entry name" value="LRR_8"/>
    <property type="match status" value="1"/>
</dbReference>
<dbReference type="InterPro" id="IPR050328">
    <property type="entry name" value="Dev_Immune_Receptor"/>
</dbReference>
<name>A0A813MJF7_9BILA</name>
<dbReference type="Proteomes" id="UP000663870">
    <property type="component" value="Unassembled WGS sequence"/>
</dbReference>
<dbReference type="GO" id="GO:0005615">
    <property type="term" value="C:extracellular space"/>
    <property type="evidence" value="ECO:0007669"/>
    <property type="project" value="TreeGrafter"/>
</dbReference>
<evidence type="ECO:0000313" key="4">
    <source>
        <dbReference type="EMBL" id="CAF0721642.1"/>
    </source>
</evidence>
<protein>
    <submittedName>
        <fullName evidence="4">Uncharacterized protein</fullName>
    </submittedName>
</protein>
<dbReference type="PANTHER" id="PTHR24373:SF370">
    <property type="entry name" value="FISH-LIPS, ISOFORM E"/>
    <property type="match status" value="1"/>
</dbReference>
<comment type="caution">
    <text evidence="4">The sequence shown here is derived from an EMBL/GenBank/DDBJ whole genome shotgun (WGS) entry which is preliminary data.</text>
</comment>
<organism evidence="4 6">
    <name type="scientific">Rotaria sordida</name>
    <dbReference type="NCBI Taxonomy" id="392033"/>
    <lineage>
        <taxon>Eukaryota</taxon>
        <taxon>Metazoa</taxon>
        <taxon>Spiralia</taxon>
        <taxon>Gnathifera</taxon>
        <taxon>Rotifera</taxon>
        <taxon>Eurotatoria</taxon>
        <taxon>Bdelloidea</taxon>
        <taxon>Philodinida</taxon>
        <taxon>Philodinidae</taxon>
        <taxon>Rotaria</taxon>
    </lineage>
</organism>
<feature type="transmembrane region" description="Helical" evidence="2">
    <location>
        <begin position="326"/>
        <end position="347"/>
    </location>
</feature>
<keyword evidence="2" id="KW-1133">Transmembrane helix</keyword>
<gene>
    <name evidence="5" type="ORF">JXQ802_LOCUS5743</name>
    <name evidence="4" type="ORF">PYM288_LOCUS239</name>
</gene>
<evidence type="ECO:0000256" key="2">
    <source>
        <dbReference type="SAM" id="Phobius"/>
    </source>
</evidence>
<dbReference type="SUPFAM" id="SSF52058">
    <property type="entry name" value="L domain-like"/>
    <property type="match status" value="1"/>
</dbReference>
<accession>A0A813MJF7</accession>
<keyword evidence="2" id="KW-0812">Transmembrane</keyword>
<evidence type="ECO:0000256" key="3">
    <source>
        <dbReference type="SAM" id="SignalP"/>
    </source>
</evidence>
<dbReference type="Gene3D" id="3.80.10.10">
    <property type="entry name" value="Ribonuclease Inhibitor"/>
    <property type="match status" value="2"/>
</dbReference>
<evidence type="ECO:0000256" key="1">
    <source>
        <dbReference type="ARBA" id="ARBA00022729"/>
    </source>
</evidence>
<keyword evidence="1 3" id="KW-0732">Signal</keyword>
<proteinExistence type="predicted"/>
<dbReference type="PANTHER" id="PTHR24373">
    <property type="entry name" value="SLIT RELATED LEUCINE-RICH REPEAT NEURONAL PROTEIN"/>
    <property type="match status" value="1"/>
</dbReference>
<evidence type="ECO:0000313" key="5">
    <source>
        <dbReference type="EMBL" id="CAF0831997.1"/>
    </source>
</evidence>
<evidence type="ECO:0000313" key="7">
    <source>
        <dbReference type="Proteomes" id="UP000663870"/>
    </source>
</evidence>
<keyword evidence="7" id="KW-1185">Reference proteome</keyword>
<sequence>MYILIEIFIITNLIIDQVITANVCSSGQCKCSTDFTLINCDTKGWRNLDDVDFPLNVVTLTLINNNLKFNTITDLAKIENLSNLINLSINQNPLGTIPPFNHTQLRFLSLQDTSLTSAEFPSSYNNSHLQAISLSNNKIHSINEEDFLILRGSNLKKLHIDSSSISKIDQNAFIPLTQLQALSLKNNQLKSCEFLLSLQALSSIKLDGNQFTSLPQQLTTPRNIKTYSFIHNSISIIDESSPLSRWFTMNYTNVKIFLANNPFNCCLSLWFIRFIKTSPQFVGDVSVLTCTSPLIFAGKLLIKLNPDEMNCGSDIPSKSWWTTGRIISIVVGSVSMIIIMIILIIVYTRRYSSHSGYEPIGGNDELYSNLDTASLDEHTSTIPEDDDELLTNASIGSTRSIAPTDAPTHTTAEGVYAADGSLVGGSQIEEAALIQQF</sequence>
<dbReference type="Proteomes" id="UP000663854">
    <property type="component" value="Unassembled WGS sequence"/>
</dbReference>
<dbReference type="GO" id="GO:0031012">
    <property type="term" value="C:extracellular matrix"/>
    <property type="evidence" value="ECO:0007669"/>
    <property type="project" value="TreeGrafter"/>
</dbReference>
<keyword evidence="2" id="KW-0472">Membrane</keyword>
<evidence type="ECO:0000313" key="6">
    <source>
        <dbReference type="Proteomes" id="UP000663854"/>
    </source>
</evidence>
<dbReference type="EMBL" id="CAJNOL010000087">
    <property type="protein sequence ID" value="CAF0831997.1"/>
    <property type="molecule type" value="Genomic_DNA"/>
</dbReference>
<feature type="signal peptide" evidence="3">
    <location>
        <begin position="1"/>
        <end position="20"/>
    </location>
</feature>
<dbReference type="PROSITE" id="PS51450">
    <property type="entry name" value="LRR"/>
    <property type="match status" value="2"/>
</dbReference>